<reference evidence="1 2" key="1">
    <citation type="submission" date="2019-05" db="EMBL/GenBank/DDBJ databases">
        <title>Another draft genome of Portunus trituberculatus and its Hox gene families provides insights of decapod evolution.</title>
        <authorList>
            <person name="Jeong J.-H."/>
            <person name="Song I."/>
            <person name="Kim S."/>
            <person name="Choi T."/>
            <person name="Kim D."/>
            <person name="Ryu S."/>
            <person name="Kim W."/>
        </authorList>
    </citation>
    <scope>NUCLEOTIDE SEQUENCE [LARGE SCALE GENOMIC DNA]</scope>
    <source>
        <tissue evidence="1">Muscle</tissue>
    </source>
</reference>
<dbReference type="EMBL" id="VSRR010003628">
    <property type="protein sequence ID" value="MPC36887.1"/>
    <property type="molecule type" value="Genomic_DNA"/>
</dbReference>
<proteinExistence type="predicted"/>
<gene>
    <name evidence="1" type="ORF">E2C01_030356</name>
</gene>
<evidence type="ECO:0000313" key="1">
    <source>
        <dbReference type="EMBL" id="MPC36887.1"/>
    </source>
</evidence>
<sequence length="67" mass="7289">MHPSTEEVKESQEALGPRQECKAVFYNLSTFYLPHPPPATPATTSHLIFSQINTSSSISTSTSTCTC</sequence>
<evidence type="ECO:0000313" key="2">
    <source>
        <dbReference type="Proteomes" id="UP000324222"/>
    </source>
</evidence>
<name>A0A5B7EUJ4_PORTR</name>
<dbReference type="Proteomes" id="UP000324222">
    <property type="component" value="Unassembled WGS sequence"/>
</dbReference>
<protein>
    <submittedName>
        <fullName evidence="1">Uncharacterized protein</fullName>
    </submittedName>
</protein>
<dbReference type="AlphaFoldDB" id="A0A5B7EUJ4"/>
<accession>A0A5B7EUJ4</accession>
<comment type="caution">
    <text evidence="1">The sequence shown here is derived from an EMBL/GenBank/DDBJ whole genome shotgun (WGS) entry which is preliminary data.</text>
</comment>
<organism evidence="1 2">
    <name type="scientific">Portunus trituberculatus</name>
    <name type="common">Swimming crab</name>
    <name type="synonym">Neptunus trituberculatus</name>
    <dbReference type="NCBI Taxonomy" id="210409"/>
    <lineage>
        <taxon>Eukaryota</taxon>
        <taxon>Metazoa</taxon>
        <taxon>Ecdysozoa</taxon>
        <taxon>Arthropoda</taxon>
        <taxon>Crustacea</taxon>
        <taxon>Multicrustacea</taxon>
        <taxon>Malacostraca</taxon>
        <taxon>Eumalacostraca</taxon>
        <taxon>Eucarida</taxon>
        <taxon>Decapoda</taxon>
        <taxon>Pleocyemata</taxon>
        <taxon>Brachyura</taxon>
        <taxon>Eubrachyura</taxon>
        <taxon>Portunoidea</taxon>
        <taxon>Portunidae</taxon>
        <taxon>Portuninae</taxon>
        <taxon>Portunus</taxon>
    </lineage>
</organism>
<keyword evidence="2" id="KW-1185">Reference proteome</keyword>